<organism evidence="2 3">
    <name type="scientific">Loxostege sticticalis</name>
    <name type="common">Beet webworm moth</name>
    <dbReference type="NCBI Taxonomy" id="481309"/>
    <lineage>
        <taxon>Eukaryota</taxon>
        <taxon>Metazoa</taxon>
        <taxon>Ecdysozoa</taxon>
        <taxon>Arthropoda</taxon>
        <taxon>Hexapoda</taxon>
        <taxon>Insecta</taxon>
        <taxon>Pterygota</taxon>
        <taxon>Neoptera</taxon>
        <taxon>Endopterygota</taxon>
        <taxon>Lepidoptera</taxon>
        <taxon>Glossata</taxon>
        <taxon>Ditrysia</taxon>
        <taxon>Pyraloidea</taxon>
        <taxon>Crambidae</taxon>
        <taxon>Pyraustinae</taxon>
        <taxon>Loxostege</taxon>
    </lineage>
</organism>
<feature type="repeat" description="RCC1" evidence="1">
    <location>
        <begin position="249"/>
        <end position="317"/>
    </location>
</feature>
<evidence type="ECO:0000313" key="3">
    <source>
        <dbReference type="Proteomes" id="UP001549921"/>
    </source>
</evidence>
<dbReference type="PANTHER" id="PTHR46849:SF1">
    <property type="entry name" value="RCC1 DOMAIN-CONTAINING PROTEIN 1"/>
    <property type="match status" value="1"/>
</dbReference>
<sequence length="375" mass="42138">MYKVAGTNLFGQWLEEDRIISEFRQLGGHKNNYNFDINRSKLADINWSYNIFQCGSDFYVTGDWNGKENHLSKVDLPEECSSANAESNLAMVGNDYSLMLVDKKSNTMWSIDLQKENTVKKINLNVEVPLENSSKRARRESQILKVVTTNNSCLCLTVDGRVYSGVLPSLLDTSHCIGKVIDVRCGYEHFMLLTDAGRVYTWGNGRRLQLGHGALDNLESPTEVEALAGIQITKIRAGGWHCFALSEFGDLYTWGWNDTGQLGVRHPDTKGVLNREGLKSYPLPTLVDILDENEEQINMDVKDVGCGSRHSAILLEDNSIWTTGYNKYGQLGLSPNDHPNLNYLTKTFQSENGTEIECGHWTTVLVNRNKCAINK</sequence>
<protein>
    <recommendedName>
        <fullName evidence="4">RCC1 domain-containing protein 1</fullName>
    </recommendedName>
</protein>
<dbReference type="InterPro" id="IPR052830">
    <property type="entry name" value="RCC1_domain-containing"/>
</dbReference>
<proteinExistence type="predicted"/>
<evidence type="ECO:0008006" key="4">
    <source>
        <dbReference type="Google" id="ProtNLM"/>
    </source>
</evidence>
<dbReference type="EMBL" id="JBEDNZ010000003">
    <property type="protein sequence ID" value="KAL0849777.1"/>
    <property type="molecule type" value="Genomic_DNA"/>
</dbReference>
<dbReference type="Gene3D" id="2.130.10.30">
    <property type="entry name" value="Regulator of chromosome condensation 1/beta-lactamase-inhibitor protein II"/>
    <property type="match status" value="1"/>
</dbReference>
<evidence type="ECO:0000256" key="1">
    <source>
        <dbReference type="PROSITE-ProRule" id="PRU00235"/>
    </source>
</evidence>
<feature type="repeat" description="RCC1" evidence="1">
    <location>
        <begin position="197"/>
        <end position="248"/>
    </location>
</feature>
<comment type="caution">
    <text evidence="2">The sequence shown here is derived from an EMBL/GenBank/DDBJ whole genome shotgun (WGS) entry which is preliminary data.</text>
</comment>
<gene>
    <name evidence="2" type="ORF">ABMA28_011730</name>
</gene>
<dbReference type="AlphaFoldDB" id="A0ABD0TKB4"/>
<dbReference type="Proteomes" id="UP001549921">
    <property type="component" value="Unassembled WGS sequence"/>
</dbReference>
<dbReference type="PRINTS" id="PR00633">
    <property type="entry name" value="RCCNDNSATION"/>
</dbReference>
<dbReference type="Pfam" id="PF00415">
    <property type="entry name" value="RCC1"/>
    <property type="match status" value="2"/>
</dbReference>
<reference evidence="2 3" key="1">
    <citation type="submission" date="2024-06" db="EMBL/GenBank/DDBJ databases">
        <title>A chromosome-level genome assembly of beet webworm, Loxostege sticticalis.</title>
        <authorList>
            <person name="Zhang Y."/>
        </authorList>
    </citation>
    <scope>NUCLEOTIDE SEQUENCE [LARGE SCALE GENOMIC DNA]</scope>
    <source>
        <strain evidence="2">AQ028</strain>
        <tissue evidence="2">Male pupae</tissue>
    </source>
</reference>
<dbReference type="PROSITE" id="PS50012">
    <property type="entry name" value="RCC1_3"/>
    <property type="match status" value="2"/>
</dbReference>
<evidence type="ECO:0000313" key="2">
    <source>
        <dbReference type="EMBL" id="KAL0849777.1"/>
    </source>
</evidence>
<dbReference type="InterPro" id="IPR000408">
    <property type="entry name" value="Reg_chr_condens"/>
</dbReference>
<dbReference type="InterPro" id="IPR009091">
    <property type="entry name" value="RCC1/BLIP-II"/>
</dbReference>
<dbReference type="SUPFAM" id="SSF50985">
    <property type="entry name" value="RCC1/BLIP-II"/>
    <property type="match status" value="1"/>
</dbReference>
<name>A0ABD0TKB4_LOXSC</name>
<dbReference type="PANTHER" id="PTHR46849">
    <property type="entry name" value="RCC1 DOMAIN-CONTAINING PROTEIN 1"/>
    <property type="match status" value="1"/>
</dbReference>
<accession>A0ABD0TKB4</accession>